<feature type="transmembrane region" description="Helical" evidence="5">
    <location>
        <begin position="508"/>
        <end position="526"/>
    </location>
</feature>
<comment type="caution">
    <text evidence="6">The sequence shown here is derived from an EMBL/GenBank/DDBJ whole genome shotgun (WGS) entry which is preliminary data.</text>
</comment>
<feature type="transmembrane region" description="Helical" evidence="5">
    <location>
        <begin position="283"/>
        <end position="307"/>
    </location>
</feature>
<gene>
    <name evidence="6" type="ORF">GCM10009817_11730</name>
</gene>
<feature type="transmembrane region" description="Helical" evidence="5">
    <location>
        <begin position="532"/>
        <end position="555"/>
    </location>
</feature>
<reference evidence="6 7" key="1">
    <citation type="journal article" date="2019" name="Int. J. Syst. Evol. Microbiol.">
        <title>The Global Catalogue of Microorganisms (GCM) 10K type strain sequencing project: providing services to taxonomists for standard genome sequencing and annotation.</title>
        <authorList>
            <consortium name="The Broad Institute Genomics Platform"/>
            <consortium name="The Broad Institute Genome Sequencing Center for Infectious Disease"/>
            <person name="Wu L."/>
            <person name="Ma J."/>
        </authorList>
    </citation>
    <scope>NUCLEOTIDE SEQUENCE [LARGE SCALE GENOMIC DNA]</scope>
    <source>
        <strain evidence="6 7">JCM 15628</strain>
    </source>
</reference>
<evidence type="ECO:0000256" key="1">
    <source>
        <dbReference type="ARBA" id="ARBA00004141"/>
    </source>
</evidence>
<organism evidence="6 7">
    <name type="scientific">Terrabacter lapilli</name>
    <dbReference type="NCBI Taxonomy" id="436231"/>
    <lineage>
        <taxon>Bacteria</taxon>
        <taxon>Bacillati</taxon>
        <taxon>Actinomycetota</taxon>
        <taxon>Actinomycetes</taxon>
        <taxon>Micrococcales</taxon>
        <taxon>Intrasporangiaceae</taxon>
        <taxon>Terrabacter</taxon>
    </lineage>
</organism>
<feature type="transmembrane region" description="Helical" evidence="5">
    <location>
        <begin position="243"/>
        <end position="262"/>
    </location>
</feature>
<feature type="transmembrane region" description="Helical" evidence="5">
    <location>
        <begin position="86"/>
        <end position="106"/>
    </location>
</feature>
<proteinExistence type="predicted"/>
<keyword evidence="4 5" id="KW-0472">Membrane</keyword>
<dbReference type="Proteomes" id="UP001500013">
    <property type="component" value="Unassembled WGS sequence"/>
</dbReference>
<evidence type="ECO:0000256" key="5">
    <source>
        <dbReference type="SAM" id="Phobius"/>
    </source>
</evidence>
<dbReference type="PANTHER" id="PTHR47547:SF1">
    <property type="entry name" value="ASPARTATE-PROTON SYMPORTER"/>
    <property type="match status" value="1"/>
</dbReference>
<evidence type="ECO:0000256" key="3">
    <source>
        <dbReference type="ARBA" id="ARBA00022989"/>
    </source>
</evidence>
<evidence type="ECO:0000256" key="2">
    <source>
        <dbReference type="ARBA" id="ARBA00022692"/>
    </source>
</evidence>
<keyword evidence="7" id="KW-1185">Reference proteome</keyword>
<feature type="transmembrane region" description="Helical" evidence="5">
    <location>
        <begin position="54"/>
        <end position="74"/>
    </location>
</feature>
<dbReference type="PANTHER" id="PTHR47547">
    <property type="match status" value="1"/>
</dbReference>
<feature type="transmembrane region" description="Helical" evidence="5">
    <location>
        <begin position="327"/>
        <end position="348"/>
    </location>
</feature>
<dbReference type="InterPro" id="IPR052962">
    <property type="entry name" value="AA_Transporter_AGT"/>
</dbReference>
<evidence type="ECO:0000256" key="4">
    <source>
        <dbReference type="ARBA" id="ARBA00023136"/>
    </source>
</evidence>
<dbReference type="Pfam" id="PF13520">
    <property type="entry name" value="AA_permease_2"/>
    <property type="match status" value="1"/>
</dbReference>
<feature type="transmembrane region" description="Helical" evidence="5">
    <location>
        <begin position="415"/>
        <end position="434"/>
    </location>
</feature>
<accession>A0ABN2RQH7</accession>
<feature type="transmembrane region" description="Helical" evidence="5">
    <location>
        <begin position="211"/>
        <end position="231"/>
    </location>
</feature>
<feature type="transmembrane region" description="Helical" evidence="5">
    <location>
        <begin position="118"/>
        <end position="139"/>
    </location>
</feature>
<evidence type="ECO:0000313" key="6">
    <source>
        <dbReference type="EMBL" id="GAA1973162.1"/>
    </source>
</evidence>
<keyword evidence="2 5" id="KW-0812">Transmembrane</keyword>
<feature type="transmembrane region" description="Helical" evidence="5">
    <location>
        <begin position="479"/>
        <end position="499"/>
    </location>
</feature>
<name>A0ABN2RQH7_9MICO</name>
<feature type="transmembrane region" description="Helical" evidence="5">
    <location>
        <begin position="390"/>
        <end position="409"/>
    </location>
</feature>
<protein>
    <submittedName>
        <fullName evidence="6">APC family permease</fullName>
    </submittedName>
</protein>
<evidence type="ECO:0000313" key="7">
    <source>
        <dbReference type="Proteomes" id="UP001500013"/>
    </source>
</evidence>
<feature type="transmembrane region" description="Helical" evidence="5">
    <location>
        <begin position="180"/>
        <end position="199"/>
    </location>
</feature>
<keyword evidence="3 5" id="KW-1133">Transmembrane helix</keyword>
<dbReference type="InterPro" id="IPR002293">
    <property type="entry name" value="AA/rel_permease1"/>
</dbReference>
<feature type="transmembrane region" description="Helical" evidence="5">
    <location>
        <begin position="455"/>
        <end position="473"/>
    </location>
</feature>
<comment type="subcellular location">
    <subcellularLocation>
        <location evidence="1">Membrane</location>
        <topology evidence="1">Multi-pass membrane protein</topology>
    </subcellularLocation>
</comment>
<dbReference type="EMBL" id="BAAAPU010000003">
    <property type="protein sequence ID" value="GAA1973162.1"/>
    <property type="molecule type" value="Genomic_DNA"/>
</dbReference>
<sequence>MPVGALVGFVRVRVGGSLASLHRRNDLTHDERQPMATVETKPQQQETPVLKRHVGVVGLLFASVGSIIGSGWLFGALNASQEAGPAAIISWVFGAVLILLIALCYAELGTMFPLSGGVVRFPHMAFGNFASFTSGWITYVAVGTTAPIEVEAALQYGTQYADFTTKHMIDGEPVYTLTPLGYAAAVVLMAVFVVINYYGVRWFARINNALVSWKLFIIVLVIVAFFLSAFHGENFTSHGFTPSGWHGVFTAIATSGIVFSYLGFRQGIELAGETDNPRRNVPLAVIGSVLITAVIYILLQVAFIGALQPSTLTSSGGWAKLAFENDFGPLAALATLLGMGWLAVLLYIDAIVSPGDTGLIYTTVTSRISFAMARNGNAPKALGRTSERGAPVIGLVLAFVIGLIAFLPFPSWQQLVGFITSATVLSFASGPLVLAALRKQVPDAERPFRLPGGHAVPFLAFWGSNLIVYWSGWQTDWKLMVAVLIGFVLLGVFSATGVLRGQSLDLRAGFWVLPWLGALTLVSWLGDYDGGLGVIGFGTAIPVLFVVSLAIYVMAYRMRLPDDRAQAYIDETTREAAVEEHQLQDR</sequence>
<dbReference type="Gene3D" id="1.20.1740.10">
    <property type="entry name" value="Amino acid/polyamine transporter I"/>
    <property type="match status" value="1"/>
</dbReference>